<feature type="chain" id="PRO_5046829731" evidence="1">
    <location>
        <begin position="23"/>
        <end position="152"/>
    </location>
</feature>
<evidence type="ECO:0000256" key="1">
    <source>
        <dbReference type="SAM" id="SignalP"/>
    </source>
</evidence>
<dbReference type="EMBL" id="JBGONM010000044">
    <property type="protein sequence ID" value="MEZ8082805.1"/>
    <property type="molecule type" value="Genomic_DNA"/>
</dbReference>
<keyword evidence="3" id="KW-1185">Reference proteome</keyword>
<dbReference type="Pfam" id="PF13728">
    <property type="entry name" value="TraF"/>
    <property type="match status" value="1"/>
</dbReference>
<sequence length="152" mass="17197">MFIRVKVLWFGFLLMFAHSVSANTTSYPSFSPHTQVMDGQYAVVFFHFSECIQCHHFSPTMMQFQKAIGLPVYDFSFDGKPIPGFQVPVPVTPDITNAFFGNIKNAVTPATFLININTGKYVRMSEGNVTYQSLLSTYKKIRNDAPTMESMQ</sequence>
<feature type="signal peptide" evidence="1">
    <location>
        <begin position="1"/>
        <end position="22"/>
    </location>
</feature>
<dbReference type="SUPFAM" id="SSF52833">
    <property type="entry name" value="Thioredoxin-like"/>
    <property type="match status" value="1"/>
</dbReference>
<evidence type="ECO:0000313" key="2">
    <source>
        <dbReference type="EMBL" id="MEZ8082805.1"/>
    </source>
</evidence>
<dbReference type="Gene3D" id="3.40.30.10">
    <property type="entry name" value="Glutaredoxin"/>
    <property type="match status" value="1"/>
</dbReference>
<reference evidence="2 3" key="1">
    <citation type="submission" date="2024-06" db="EMBL/GenBank/DDBJ databases">
        <authorList>
            <person name="Steensen K."/>
            <person name="Seneca J."/>
            <person name="Bartlau N."/>
            <person name="Yu A.X."/>
            <person name="Polz M.F."/>
        </authorList>
    </citation>
    <scope>NUCLEOTIDE SEQUENCE [LARGE SCALE GENOMIC DNA]</scope>
    <source>
        <strain evidence="2 3">1F260</strain>
    </source>
</reference>
<dbReference type="Proteomes" id="UP001569154">
    <property type="component" value="Unassembled WGS sequence"/>
</dbReference>
<protein>
    <submittedName>
        <fullName evidence="2">Conjugal transfer protein TraF</fullName>
    </submittedName>
</protein>
<gene>
    <name evidence="2" type="primary">traF</name>
    <name evidence="2" type="ORF">ACED35_16940</name>
</gene>
<keyword evidence="1" id="KW-0732">Signal</keyword>
<evidence type="ECO:0000313" key="3">
    <source>
        <dbReference type="Proteomes" id="UP001569154"/>
    </source>
</evidence>
<organism evidence="2 3">
    <name type="scientific">Enterovibrio norvegicus</name>
    <dbReference type="NCBI Taxonomy" id="188144"/>
    <lineage>
        <taxon>Bacteria</taxon>
        <taxon>Pseudomonadati</taxon>
        <taxon>Pseudomonadota</taxon>
        <taxon>Gammaproteobacteria</taxon>
        <taxon>Vibrionales</taxon>
        <taxon>Vibrionaceae</taxon>
        <taxon>Enterovibrio</taxon>
    </lineage>
</organism>
<comment type="caution">
    <text evidence="2">The sequence shown here is derived from an EMBL/GenBank/DDBJ whole genome shotgun (WGS) entry which is preliminary data.</text>
</comment>
<proteinExistence type="predicted"/>
<dbReference type="RefSeq" id="WP_371734940.1">
    <property type="nucleotide sequence ID" value="NZ_JBGONM010000044.1"/>
</dbReference>
<name>A0ABV4L5D1_9GAMM</name>
<dbReference type="InterPro" id="IPR036249">
    <property type="entry name" value="Thioredoxin-like_sf"/>
</dbReference>
<accession>A0ABV4L5D1</accession>
<dbReference type="InterPro" id="IPR039555">
    <property type="entry name" value="TraF/TrbB"/>
</dbReference>